<keyword evidence="1 3" id="KW-0378">Hydrolase</keyword>
<dbReference type="RefSeq" id="WP_221857847.1">
    <property type="nucleotide sequence ID" value="NZ_BAAAYV010000016.1"/>
</dbReference>
<name>A0ABP7BL05_9MICO</name>
<dbReference type="CDD" id="cd24158">
    <property type="entry name" value="NUDIX_ADPRase_Rv1700"/>
    <property type="match status" value="1"/>
</dbReference>
<dbReference type="EMBL" id="BAAAYV010000016">
    <property type="protein sequence ID" value="GAA3664008.1"/>
    <property type="molecule type" value="Genomic_DNA"/>
</dbReference>
<protein>
    <submittedName>
        <fullName evidence="3">NUDIX hydrolase</fullName>
    </submittedName>
</protein>
<evidence type="ECO:0000256" key="1">
    <source>
        <dbReference type="ARBA" id="ARBA00022801"/>
    </source>
</evidence>
<dbReference type="Gene3D" id="3.90.79.10">
    <property type="entry name" value="Nucleoside Triphosphate Pyrophosphohydrolase"/>
    <property type="match status" value="1"/>
</dbReference>
<dbReference type="Pfam" id="PF00293">
    <property type="entry name" value="NUDIX"/>
    <property type="match status" value="1"/>
</dbReference>
<evidence type="ECO:0000259" key="2">
    <source>
        <dbReference type="PROSITE" id="PS51462"/>
    </source>
</evidence>
<dbReference type="InterPro" id="IPR015797">
    <property type="entry name" value="NUDIX_hydrolase-like_dom_sf"/>
</dbReference>
<accession>A0ABP7BL05</accession>
<evidence type="ECO:0000313" key="3">
    <source>
        <dbReference type="EMBL" id="GAA3664008.1"/>
    </source>
</evidence>
<gene>
    <name evidence="3" type="ORF">GCM10022202_27390</name>
</gene>
<keyword evidence="4" id="KW-1185">Reference proteome</keyword>
<evidence type="ECO:0000313" key="4">
    <source>
        <dbReference type="Proteomes" id="UP001410795"/>
    </source>
</evidence>
<proteinExistence type="predicted"/>
<dbReference type="InterPro" id="IPR000086">
    <property type="entry name" value="NUDIX_hydrolase_dom"/>
</dbReference>
<dbReference type="Proteomes" id="UP001410795">
    <property type="component" value="Unassembled WGS sequence"/>
</dbReference>
<dbReference type="PANTHER" id="PTHR11839">
    <property type="entry name" value="UDP/ADP-SUGAR PYROPHOSPHATASE"/>
    <property type="match status" value="1"/>
</dbReference>
<sequence length="207" mass="23189">MPSHAAHIQEEHIQEEHIRDEPFEVEVLDSRLAFEGHVWDVREDRFRYNDHELVRHYVAHTGAAAVVALDDDDRVLLIQQYRHPIRARDWEIPAGLLDVEGEDPLEAAQRELAEEVDLVADHWEKLARMAPTPGGSDEVIHLYLATGLSDAPEAFDRDGEEADIRLAWVPIEEAVSAVLGGEVANGAMMLGVMLAAERVRRRADAAA</sequence>
<organism evidence="3 4">
    <name type="scientific">Microbacterium marinilacus</name>
    <dbReference type="NCBI Taxonomy" id="415209"/>
    <lineage>
        <taxon>Bacteria</taxon>
        <taxon>Bacillati</taxon>
        <taxon>Actinomycetota</taxon>
        <taxon>Actinomycetes</taxon>
        <taxon>Micrococcales</taxon>
        <taxon>Microbacteriaceae</taxon>
        <taxon>Microbacterium</taxon>
    </lineage>
</organism>
<feature type="domain" description="Nudix hydrolase" evidence="2">
    <location>
        <begin position="58"/>
        <end position="196"/>
    </location>
</feature>
<dbReference type="SUPFAM" id="SSF55811">
    <property type="entry name" value="Nudix"/>
    <property type="match status" value="1"/>
</dbReference>
<dbReference type="PANTHER" id="PTHR11839:SF31">
    <property type="entry name" value="ADP-RIBOSE PYROPHOSPHATASE"/>
    <property type="match status" value="1"/>
</dbReference>
<comment type="caution">
    <text evidence="3">The sequence shown here is derived from an EMBL/GenBank/DDBJ whole genome shotgun (WGS) entry which is preliminary data.</text>
</comment>
<dbReference type="PROSITE" id="PS51462">
    <property type="entry name" value="NUDIX"/>
    <property type="match status" value="1"/>
</dbReference>
<reference evidence="4" key="1">
    <citation type="journal article" date="2019" name="Int. J. Syst. Evol. Microbiol.">
        <title>The Global Catalogue of Microorganisms (GCM) 10K type strain sequencing project: providing services to taxonomists for standard genome sequencing and annotation.</title>
        <authorList>
            <consortium name="The Broad Institute Genomics Platform"/>
            <consortium name="The Broad Institute Genome Sequencing Center for Infectious Disease"/>
            <person name="Wu L."/>
            <person name="Ma J."/>
        </authorList>
    </citation>
    <scope>NUCLEOTIDE SEQUENCE [LARGE SCALE GENOMIC DNA]</scope>
    <source>
        <strain evidence="4">JCM 16546</strain>
    </source>
</reference>
<dbReference type="GO" id="GO:0016787">
    <property type="term" value="F:hydrolase activity"/>
    <property type="evidence" value="ECO:0007669"/>
    <property type="project" value="UniProtKB-KW"/>
</dbReference>